<dbReference type="SMART" id="SM00028">
    <property type="entry name" value="TPR"/>
    <property type="match status" value="6"/>
</dbReference>
<dbReference type="InterPro" id="IPR011990">
    <property type="entry name" value="TPR-like_helical_dom_sf"/>
</dbReference>
<gene>
    <name evidence="8" type="ORF">RM590_07355</name>
</gene>
<evidence type="ECO:0000256" key="4">
    <source>
        <dbReference type="PROSITE-ProRule" id="PRU00339"/>
    </source>
</evidence>
<dbReference type="PROSITE" id="PS50005">
    <property type="entry name" value="TPR"/>
    <property type="match status" value="1"/>
</dbReference>
<keyword evidence="3 5" id="KW-0238">DNA-binding</keyword>
<dbReference type="SMART" id="SM01043">
    <property type="entry name" value="BTAD"/>
    <property type="match status" value="1"/>
</dbReference>
<evidence type="ECO:0000313" key="9">
    <source>
        <dbReference type="Proteomes" id="UP001183246"/>
    </source>
</evidence>
<dbReference type="PANTHER" id="PTHR47691:SF3">
    <property type="entry name" value="HTH-TYPE TRANSCRIPTIONAL REGULATOR RV0890C-RELATED"/>
    <property type="match status" value="1"/>
</dbReference>
<feature type="DNA-binding region" description="OmpR/PhoB-type" evidence="5">
    <location>
        <begin position="1"/>
        <end position="105"/>
    </location>
</feature>
<dbReference type="Pfam" id="PF00486">
    <property type="entry name" value="Trans_reg_C"/>
    <property type="match status" value="1"/>
</dbReference>
<proteinExistence type="inferred from homology"/>
<dbReference type="PANTHER" id="PTHR47691">
    <property type="entry name" value="REGULATOR-RELATED"/>
    <property type="match status" value="1"/>
</dbReference>
<dbReference type="InterPro" id="IPR036388">
    <property type="entry name" value="WH-like_DNA-bd_sf"/>
</dbReference>
<dbReference type="Pfam" id="PF13424">
    <property type="entry name" value="TPR_12"/>
    <property type="match status" value="2"/>
</dbReference>
<dbReference type="Pfam" id="PF03704">
    <property type="entry name" value="BTAD"/>
    <property type="match status" value="1"/>
</dbReference>
<sequence length="986" mass="106717">MRGVEMVELRLLGAVELRRADGARVVLGPPQQRALLAVLAMAPGVAVPVETLIDRVWSDEPPLNVRDTVYAYVSRLRRVFRQAAGDAGPAAPALRRRDGGYVLDIAPHLVDLHRARDLAQRARTAPEVPEGPAHRADLLREATALWRGTPLAGLTGEWAGRVRVSLEQEQTTLLTDRFAAELALGRHASVADELLACTLEHPLAEPLAEQLMLALYRAGRQADALAAYARIRESLVSALGEEPGPALRRLHERVLRRDPGLDHRPGPAPDAEETPPEETGRRVARPAQLPRDVPGFTGRKPYLEQLEQTLRPGAGGVAVVVGPGGVGKTTLAVHWAHRAAGRFPDGQLYVDLQGAGSGPAEPAAVLGAFLRALGAADEELPREVGERAALYRSLLDGRRMLVVLDNARDAAQVRPLLPGAPECATVITSRARLSDLDGARRVDLAVMDPVEATALFTHIAGERRAAAEPAAVTDVIEACGRLPLAVRIAAARLAARPTWPTHLLADKLTDHHRRLSELRVGDQAVEAALDLSYRQLAPEQARALRLLGLPDGPDISLPAAAALLDRDPAATEHLLEALTDASLLEASAPGRYRFHDLIRLYARAQAEQDQPPEDRRAATTRLLDFYLATAATAYTIQRPGDRTAEHLAAGHLAAGQRHGPEFATAEAAVTWLFDEADGLLASARNATGPATLRKAADLLLAATDLTWSATASATFAHTATALLEAARDGAGPDVRCRLHYALGQACLSSRDFEAADGHARRVVELSTAAGDTVLRARAMNMRGGIATERGQYEQAERHYREALAAYRRDPEGNRLGEATALGNLSRVHEHLGRTDAAIRMAEDCLAVLRALRPRPGRQIGNAQYALGTALSAAGRHRDALTHLTDAHRNFRLYGQRWWEALTLYRMARTHLAMDEPDRAAALAEQALDRLGDSSVTERRADIHAVLGHALHRTGRTDEARVHWQHALDIYTRHDSPDAAGIRRLLV</sequence>
<keyword evidence="2" id="KW-0902">Two-component regulatory system</keyword>
<dbReference type="Gene3D" id="1.10.10.10">
    <property type="entry name" value="Winged helix-like DNA-binding domain superfamily/Winged helix DNA-binding domain"/>
    <property type="match status" value="1"/>
</dbReference>
<dbReference type="EMBL" id="JAVREL010000003">
    <property type="protein sequence ID" value="MDT0342442.1"/>
    <property type="molecule type" value="Genomic_DNA"/>
</dbReference>
<evidence type="ECO:0000256" key="5">
    <source>
        <dbReference type="PROSITE-ProRule" id="PRU01091"/>
    </source>
</evidence>
<feature type="repeat" description="TPR" evidence="4">
    <location>
        <begin position="776"/>
        <end position="809"/>
    </location>
</feature>
<evidence type="ECO:0000313" key="8">
    <source>
        <dbReference type="EMBL" id="MDT0342442.1"/>
    </source>
</evidence>
<name>A0ABU2MLF2_9ACTN</name>
<feature type="region of interest" description="Disordered" evidence="6">
    <location>
        <begin position="257"/>
        <end position="298"/>
    </location>
</feature>
<dbReference type="InterPro" id="IPR001867">
    <property type="entry name" value="OmpR/PhoB-type_DNA-bd"/>
</dbReference>
<evidence type="ECO:0000256" key="2">
    <source>
        <dbReference type="ARBA" id="ARBA00023012"/>
    </source>
</evidence>
<dbReference type="InterPro" id="IPR016032">
    <property type="entry name" value="Sig_transdc_resp-reg_C-effctor"/>
</dbReference>
<keyword evidence="9" id="KW-1185">Reference proteome</keyword>
<dbReference type="Pfam" id="PF13374">
    <property type="entry name" value="TPR_10"/>
    <property type="match status" value="1"/>
</dbReference>
<reference evidence="9" key="1">
    <citation type="submission" date="2023-07" db="EMBL/GenBank/DDBJ databases">
        <title>30 novel species of actinomycetes from the DSMZ collection.</title>
        <authorList>
            <person name="Nouioui I."/>
        </authorList>
    </citation>
    <scope>NUCLEOTIDE SEQUENCE [LARGE SCALE GENOMIC DNA]</scope>
    <source>
        <strain evidence="9">DSM 44938</strain>
    </source>
</reference>
<dbReference type="InterPro" id="IPR027417">
    <property type="entry name" value="P-loop_NTPase"/>
</dbReference>
<dbReference type="Gene3D" id="3.40.50.300">
    <property type="entry name" value="P-loop containing nucleotide triphosphate hydrolases"/>
    <property type="match status" value="1"/>
</dbReference>
<dbReference type="InterPro" id="IPR005158">
    <property type="entry name" value="BTAD"/>
</dbReference>
<dbReference type="SUPFAM" id="SSF52540">
    <property type="entry name" value="P-loop containing nucleoside triphosphate hydrolases"/>
    <property type="match status" value="1"/>
</dbReference>
<accession>A0ABU2MLF2</accession>
<evidence type="ECO:0000256" key="1">
    <source>
        <dbReference type="ARBA" id="ARBA00005820"/>
    </source>
</evidence>
<dbReference type="Pfam" id="PF13401">
    <property type="entry name" value="AAA_22"/>
    <property type="match status" value="1"/>
</dbReference>
<dbReference type="InterPro" id="IPR019734">
    <property type="entry name" value="TPR_rpt"/>
</dbReference>
<dbReference type="InterPro" id="IPR049945">
    <property type="entry name" value="AAA_22"/>
</dbReference>
<dbReference type="CDD" id="cd15831">
    <property type="entry name" value="BTAD"/>
    <property type="match status" value="1"/>
</dbReference>
<evidence type="ECO:0000256" key="3">
    <source>
        <dbReference type="ARBA" id="ARBA00023125"/>
    </source>
</evidence>
<dbReference type="SMART" id="SM00862">
    <property type="entry name" value="Trans_reg_C"/>
    <property type="match status" value="1"/>
</dbReference>
<dbReference type="Proteomes" id="UP001183246">
    <property type="component" value="Unassembled WGS sequence"/>
</dbReference>
<feature type="domain" description="OmpR/PhoB-type" evidence="7">
    <location>
        <begin position="1"/>
        <end position="105"/>
    </location>
</feature>
<keyword evidence="4" id="KW-0802">TPR repeat</keyword>
<comment type="caution">
    <text evidence="8">The sequence shown here is derived from an EMBL/GenBank/DDBJ whole genome shotgun (WGS) entry which is preliminary data.</text>
</comment>
<comment type="similarity">
    <text evidence="1">Belongs to the AfsR/DnrI/RedD regulatory family.</text>
</comment>
<evidence type="ECO:0000259" key="7">
    <source>
        <dbReference type="PROSITE" id="PS51755"/>
    </source>
</evidence>
<dbReference type="PROSITE" id="PS51755">
    <property type="entry name" value="OMPR_PHOB"/>
    <property type="match status" value="1"/>
</dbReference>
<dbReference type="Gene3D" id="1.25.40.10">
    <property type="entry name" value="Tetratricopeptide repeat domain"/>
    <property type="match status" value="3"/>
</dbReference>
<organism evidence="8 9">
    <name type="scientific">Streptomyces litchfieldiae</name>
    <dbReference type="NCBI Taxonomy" id="3075543"/>
    <lineage>
        <taxon>Bacteria</taxon>
        <taxon>Bacillati</taxon>
        <taxon>Actinomycetota</taxon>
        <taxon>Actinomycetes</taxon>
        <taxon>Kitasatosporales</taxon>
        <taxon>Streptomycetaceae</taxon>
        <taxon>Streptomyces</taxon>
    </lineage>
</organism>
<dbReference type="SUPFAM" id="SSF48452">
    <property type="entry name" value="TPR-like"/>
    <property type="match status" value="2"/>
</dbReference>
<protein>
    <submittedName>
        <fullName evidence="8">BTAD domain-containing putative transcriptional regulator</fullName>
    </submittedName>
</protein>
<dbReference type="SUPFAM" id="SSF46894">
    <property type="entry name" value="C-terminal effector domain of the bipartite response regulators"/>
    <property type="match status" value="1"/>
</dbReference>
<dbReference type="RefSeq" id="WP_311703573.1">
    <property type="nucleotide sequence ID" value="NZ_JAVREL010000003.1"/>
</dbReference>
<evidence type="ECO:0000256" key="6">
    <source>
        <dbReference type="SAM" id="MobiDB-lite"/>
    </source>
</evidence>
<dbReference type="PRINTS" id="PR00364">
    <property type="entry name" value="DISEASERSIST"/>
</dbReference>